<evidence type="ECO:0000256" key="5">
    <source>
        <dbReference type="ARBA" id="ARBA00023002"/>
    </source>
</evidence>
<protein>
    <recommendedName>
        <fullName evidence="10">Cytochrome P450</fullName>
    </recommendedName>
</protein>
<keyword evidence="4" id="KW-0479">Metal-binding</keyword>
<evidence type="ECO:0000256" key="7">
    <source>
        <dbReference type="ARBA" id="ARBA00023033"/>
    </source>
</evidence>
<name>A0A8S1DRH6_9INSE</name>
<keyword evidence="5" id="KW-0560">Oxidoreductase</keyword>
<keyword evidence="3" id="KW-0349">Heme</keyword>
<dbReference type="PANTHER" id="PTHR24279">
    <property type="entry name" value="CYTOCHROME P450"/>
    <property type="match status" value="1"/>
</dbReference>
<evidence type="ECO:0000256" key="1">
    <source>
        <dbReference type="ARBA" id="ARBA00001971"/>
    </source>
</evidence>
<keyword evidence="6" id="KW-0408">Iron</keyword>
<evidence type="ECO:0000256" key="2">
    <source>
        <dbReference type="ARBA" id="ARBA00010617"/>
    </source>
</evidence>
<dbReference type="Gene3D" id="1.10.630.10">
    <property type="entry name" value="Cytochrome P450"/>
    <property type="match status" value="1"/>
</dbReference>
<accession>A0A8S1DRH6</accession>
<gene>
    <name evidence="8" type="ORF">CLODIP_2_CD03840</name>
</gene>
<comment type="similarity">
    <text evidence="2">Belongs to the cytochrome P450 family.</text>
</comment>
<dbReference type="InterPro" id="IPR036396">
    <property type="entry name" value="Cyt_P450_sf"/>
</dbReference>
<sequence>MALRSCRILVSAPQRRSSSALASVSAHNNDEQNVKPYSSIPQPTKLPIFGHTLLYSALGPYDISKYLDALKDMHQKLGPIFRQQLQGGAQGEVVHLSHPEDIKKVLAAGGMTPLVPPIQEGSRLYRLMKGYAVGLGNMNGKEWQVMRKASQQQLLKPGHVMRFLPSVEDATQSLIDEMRTRRDKEGVVENIYTLIARWYLEITGLIVCEKRLGALNGSVRDQEEAYECVRANIEIFKLNSKLKVASPLFRVFPISTWRQLVRFEDTLHERRTSQGAVAGCARNGRRE</sequence>
<evidence type="ECO:0000256" key="4">
    <source>
        <dbReference type="ARBA" id="ARBA00022723"/>
    </source>
</evidence>
<dbReference type="OrthoDB" id="3945418at2759"/>
<evidence type="ECO:0000256" key="3">
    <source>
        <dbReference type="ARBA" id="ARBA00022617"/>
    </source>
</evidence>
<evidence type="ECO:0000313" key="9">
    <source>
        <dbReference type="Proteomes" id="UP000494165"/>
    </source>
</evidence>
<evidence type="ECO:0000313" key="8">
    <source>
        <dbReference type="EMBL" id="CAB3386459.1"/>
    </source>
</evidence>
<organism evidence="8 9">
    <name type="scientific">Cloeon dipterum</name>
    <dbReference type="NCBI Taxonomy" id="197152"/>
    <lineage>
        <taxon>Eukaryota</taxon>
        <taxon>Metazoa</taxon>
        <taxon>Ecdysozoa</taxon>
        <taxon>Arthropoda</taxon>
        <taxon>Hexapoda</taxon>
        <taxon>Insecta</taxon>
        <taxon>Pterygota</taxon>
        <taxon>Palaeoptera</taxon>
        <taxon>Ephemeroptera</taxon>
        <taxon>Pisciforma</taxon>
        <taxon>Baetidae</taxon>
        <taxon>Cloeon</taxon>
    </lineage>
</organism>
<dbReference type="PANTHER" id="PTHR24279:SF120">
    <property type="entry name" value="CYTOCHROME P450"/>
    <property type="match status" value="1"/>
</dbReference>
<evidence type="ECO:0000256" key="6">
    <source>
        <dbReference type="ARBA" id="ARBA00023004"/>
    </source>
</evidence>
<dbReference type="GO" id="GO:0004497">
    <property type="term" value="F:monooxygenase activity"/>
    <property type="evidence" value="ECO:0007669"/>
    <property type="project" value="UniProtKB-KW"/>
</dbReference>
<dbReference type="Pfam" id="PF00067">
    <property type="entry name" value="p450"/>
    <property type="match status" value="1"/>
</dbReference>
<dbReference type="AlphaFoldDB" id="A0A8S1DRH6"/>
<dbReference type="SUPFAM" id="SSF48264">
    <property type="entry name" value="Cytochrome P450"/>
    <property type="match status" value="1"/>
</dbReference>
<keyword evidence="9" id="KW-1185">Reference proteome</keyword>
<comment type="cofactor">
    <cofactor evidence="1">
        <name>heme</name>
        <dbReference type="ChEBI" id="CHEBI:30413"/>
    </cofactor>
</comment>
<reference evidence="8 9" key="1">
    <citation type="submission" date="2020-04" db="EMBL/GenBank/DDBJ databases">
        <authorList>
            <person name="Alioto T."/>
            <person name="Alioto T."/>
            <person name="Gomez Garrido J."/>
        </authorList>
    </citation>
    <scope>NUCLEOTIDE SEQUENCE [LARGE SCALE GENOMIC DNA]</scope>
</reference>
<dbReference type="InterPro" id="IPR050479">
    <property type="entry name" value="CYP11_CYP27_families"/>
</dbReference>
<dbReference type="GO" id="GO:0020037">
    <property type="term" value="F:heme binding"/>
    <property type="evidence" value="ECO:0007669"/>
    <property type="project" value="InterPro"/>
</dbReference>
<dbReference type="InterPro" id="IPR001128">
    <property type="entry name" value="Cyt_P450"/>
</dbReference>
<proteinExistence type="inferred from homology"/>
<dbReference type="EMBL" id="CADEPI010000484">
    <property type="protein sequence ID" value="CAB3386459.1"/>
    <property type="molecule type" value="Genomic_DNA"/>
</dbReference>
<dbReference type="Proteomes" id="UP000494165">
    <property type="component" value="Unassembled WGS sequence"/>
</dbReference>
<evidence type="ECO:0008006" key="10">
    <source>
        <dbReference type="Google" id="ProtNLM"/>
    </source>
</evidence>
<keyword evidence="7" id="KW-0503">Monooxygenase</keyword>
<dbReference type="GO" id="GO:0005506">
    <property type="term" value="F:iron ion binding"/>
    <property type="evidence" value="ECO:0007669"/>
    <property type="project" value="InterPro"/>
</dbReference>
<comment type="caution">
    <text evidence="8">The sequence shown here is derived from an EMBL/GenBank/DDBJ whole genome shotgun (WGS) entry which is preliminary data.</text>
</comment>
<dbReference type="GO" id="GO:0016705">
    <property type="term" value="F:oxidoreductase activity, acting on paired donors, with incorporation or reduction of molecular oxygen"/>
    <property type="evidence" value="ECO:0007669"/>
    <property type="project" value="InterPro"/>
</dbReference>